<keyword evidence="5" id="KW-1185">Reference proteome</keyword>
<feature type="domain" description="L-tryptophan decarboxylase PsiD-like" evidence="3">
    <location>
        <begin position="526"/>
        <end position="658"/>
    </location>
</feature>
<accession>A0AAU9WQZ5</accession>
<name>A0AAU9WQZ5_9CNID</name>
<keyword evidence="2" id="KW-0456">Lyase</keyword>
<dbReference type="AlphaFoldDB" id="A0AAU9WQZ5"/>
<dbReference type="GO" id="GO:0005739">
    <property type="term" value="C:mitochondrion"/>
    <property type="evidence" value="ECO:0007669"/>
    <property type="project" value="TreeGrafter"/>
</dbReference>
<sequence length="798" mass="90835">MSSKPYRVAQWTPSDYKFLDKWLANLIIEVQIKYKDKLALLMALHPPAEDEETANGETPLIVAHGTEDLGLHPPVQELLKAIISDPKINMFFHQMFWQQYKNPDSSKRTRIPCWQLMIILIDYIMTRAPEYNKTSLVGLPINVILNWPMATTAGFSAFLNDKVNRLFKSILNYWGKFLSSSASCHVLTDDPRHGWFGEDAMQAMPNFDLEFKCKPREKHYGFTSWDDFFTREFRDSIRPVASPDDDSIVANACESAPYQISTAVKKRDFFWAKHQRYSLDFILNMSDLAKQFHGGTVYQAYLSATSYHRWHSPVSGTIYKTELVDGSYYSATHDIQDSPASPNICMSQGYLAQVAARGIIYIQADNPHIGLMCFVSLGMSEVSSNEITIKEKDKVKKGDQLGMFHYGGSTHLLIFRPGVKIEFDTRGQTPGLHTENIPVKSKIATPRTTCNIIMSSKPCCVAQWTPSDYKFLDKWLANLIIEVQIKYKDKLALLMALHPPAEDEETASGETPPVVAHSTMEDLGLHPPLQELLKAIISNPEINMFFHQMFSQQFKNPDSSKGTRIPCWQVMIVLIDHIMTTAPEYNKTSLVSFPIYAILNWPMATTAGFAAFLNDKINRLFKSILNNWGKFLSSSASCYVLNDDPRHGWFGEDAMQAMPNFDLEFKCKPREKHHGFTSWDDFFTREFRNGIHPVESPGDDSVVANACESVPYQISTAVKNRDFFWIKHQRYSLDFILNMSDLAKQFYGGTVYQGYLSATSYHRWHSPVSGTIYKTELVDGCYFSATQDIQDNPAPPNI</sequence>
<evidence type="ECO:0000256" key="1">
    <source>
        <dbReference type="ARBA" id="ARBA00022793"/>
    </source>
</evidence>
<protein>
    <recommendedName>
        <fullName evidence="3">L-tryptophan decarboxylase PsiD-like domain-containing protein</fullName>
    </recommendedName>
</protein>
<dbReference type="Pfam" id="PF02666">
    <property type="entry name" value="PS_Dcarbxylase"/>
    <property type="match status" value="2"/>
</dbReference>
<dbReference type="GO" id="GO:0004609">
    <property type="term" value="F:phosphatidylserine decarboxylase activity"/>
    <property type="evidence" value="ECO:0007669"/>
    <property type="project" value="InterPro"/>
</dbReference>
<organism evidence="4 5">
    <name type="scientific">Pocillopora meandrina</name>
    <dbReference type="NCBI Taxonomy" id="46732"/>
    <lineage>
        <taxon>Eukaryota</taxon>
        <taxon>Metazoa</taxon>
        <taxon>Cnidaria</taxon>
        <taxon>Anthozoa</taxon>
        <taxon>Hexacorallia</taxon>
        <taxon>Scleractinia</taxon>
        <taxon>Astrocoeniina</taxon>
        <taxon>Pocilloporidae</taxon>
        <taxon>Pocillopora</taxon>
    </lineage>
</organism>
<evidence type="ECO:0000256" key="2">
    <source>
        <dbReference type="ARBA" id="ARBA00023239"/>
    </source>
</evidence>
<proteinExistence type="predicted"/>
<evidence type="ECO:0000313" key="4">
    <source>
        <dbReference type="EMBL" id="CAH3122527.1"/>
    </source>
</evidence>
<gene>
    <name evidence="4" type="ORF">PMEA_00009668</name>
</gene>
<evidence type="ECO:0000259" key="3">
    <source>
        <dbReference type="Pfam" id="PF12588"/>
    </source>
</evidence>
<dbReference type="GO" id="GO:0006646">
    <property type="term" value="P:phosphatidylethanolamine biosynthetic process"/>
    <property type="evidence" value="ECO:0007669"/>
    <property type="project" value="TreeGrafter"/>
</dbReference>
<comment type="caution">
    <text evidence="4">The sequence shown here is derived from an EMBL/GenBank/DDBJ whole genome shotgun (WGS) entry which is preliminary data.</text>
</comment>
<evidence type="ECO:0000313" key="5">
    <source>
        <dbReference type="Proteomes" id="UP001159428"/>
    </source>
</evidence>
<dbReference type="EMBL" id="CALNXJ010000019">
    <property type="protein sequence ID" value="CAH3122527.1"/>
    <property type="molecule type" value="Genomic_DNA"/>
</dbReference>
<feature type="domain" description="L-tryptophan decarboxylase PsiD-like" evidence="3">
    <location>
        <begin position="72"/>
        <end position="204"/>
    </location>
</feature>
<dbReference type="InterPro" id="IPR003817">
    <property type="entry name" value="PS_Dcarbxylase"/>
</dbReference>
<reference evidence="4 5" key="1">
    <citation type="submission" date="2022-05" db="EMBL/GenBank/DDBJ databases">
        <authorList>
            <consortium name="Genoscope - CEA"/>
            <person name="William W."/>
        </authorList>
    </citation>
    <scope>NUCLEOTIDE SEQUENCE [LARGE SCALE GENOMIC DNA]</scope>
</reference>
<keyword evidence="1" id="KW-0210">Decarboxylase</keyword>
<dbReference type="Pfam" id="PF12588">
    <property type="entry name" value="PSDC"/>
    <property type="match status" value="2"/>
</dbReference>
<dbReference type="Proteomes" id="UP001159428">
    <property type="component" value="Unassembled WGS sequence"/>
</dbReference>
<dbReference type="PANTHER" id="PTHR10067:SF9">
    <property type="entry name" value="PHOSPHATIDYLSERINE DECARBOXYLASE FAMILY PROTEIN (AFU_ORTHOLOGUE AFUA_7G01730)"/>
    <property type="match status" value="1"/>
</dbReference>
<dbReference type="InterPro" id="IPR022237">
    <property type="entry name" value="PsiD-like"/>
</dbReference>
<dbReference type="PANTHER" id="PTHR10067">
    <property type="entry name" value="PHOSPHATIDYLSERINE DECARBOXYLASE"/>
    <property type="match status" value="1"/>
</dbReference>